<protein>
    <submittedName>
        <fullName evidence="2">Uncharacterized protein</fullName>
    </submittedName>
</protein>
<gene>
    <name evidence="2" type="ORF">CINTURNW_4082</name>
</gene>
<keyword evidence="1" id="KW-0732">Signal</keyword>
<sequence>MKKSILVGILVLGFTLYTTGQAVSAVEYKSSEDTTTKSEYIGGYEFHKTPQETIAKMKSNLNSNKNSMKVNSVTSQDVPISSLMAKAFDVAGFNNTANLLNYSMLPLRVEPKEFDYTSNFSSDIWTYSPEFRNVVGAFLNGARSKGSYEYFSTTTMNFNMPSESKAQILSNINLKKRADLFGALHAVTINLGIVKTGFQWDMLVLIEDVYDFKLEQYNSLLNIVNNIAYYDQERGNIRPYNLYIYADRPYLSSPPLGVPAW</sequence>
<dbReference type="Proteomes" id="UP000016721">
    <property type="component" value="Unassembled WGS sequence"/>
</dbReference>
<feature type="signal peptide" evidence="1">
    <location>
        <begin position="1"/>
        <end position="24"/>
    </location>
</feature>
<evidence type="ECO:0000313" key="2">
    <source>
        <dbReference type="EMBL" id="ERK28715.1"/>
    </source>
</evidence>
<proteinExistence type="predicted"/>
<comment type="caution">
    <text evidence="2">The sequence shown here is derived from an EMBL/GenBank/DDBJ whole genome shotgun (WGS) entry which is preliminary data.</text>
</comment>
<dbReference type="EMBL" id="APJA01000032">
    <property type="protein sequence ID" value="ERK28715.1"/>
    <property type="molecule type" value="Genomic_DNA"/>
</dbReference>
<reference evidence="2 3" key="1">
    <citation type="journal article" date="2013" name="Genome Announc.">
        <title>Draft Genome Sequence of the Hydrogen- and Ethanol-Producing Bacterium Clostridium intestinale Strain URNW.</title>
        <authorList>
            <person name="Lal S."/>
            <person name="Ramachandran U."/>
            <person name="Zhang X."/>
            <person name="Sparling R."/>
            <person name="Levin D.B."/>
        </authorList>
    </citation>
    <scope>NUCLEOTIDE SEQUENCE [LARGE SCALE GENOMIC DNA]</scope>
    <source>
        <strain evidence="2 3">URNW</strain>
    </source>
</reference>
<dbReference type="OrthoDB" id="9999520at2"/>
<accession>U2PQJ8</accession>
<evidence type="ECO:0000313" key="3">
    <source>
        <dbReference type="Proteomes" id="UP000016721"/>
    </source>
</evidence>
<evidence type="ECO:0000256" key="1">
    <source>
        <dbReference type="SAM" id="SignalP"/>
    </source>
</evidence>
<keyword evidence="3" id="KW-1185">Reference proteome</keyword>
<name>U2PQJ8_9CLOT</name>
<organism evidence="2 3">
    <name type="scientific">Clostridium intestinale URNW</name>
    <dbReference type="NCBI Taxonomy" id="1294142"/>
    <lineage>
        <taxon>Bacteria</taxon>
        <taxon>Bacillati</taxon>
        <taxon>Bacillota</taxon>
        <taxon>Clostridia</taxon>
        <taxon>Eubacteriales</taxon>
        <taxon>Clostridiaceae</taxon>
        <taxon>Clostridium</taxon>
    </lineage>
</organism>
<dbReference type="HOGENOM" id="CLU_1064373_0_0_9"/>
<dbReference type="RefSeq" id="WP_021803963.1">
    <property type="nucleotide sequence ID" value="NZ_KI273145.1"/>
</dbReference>
<feature type="chain" id="PRO_5039155221" evidence="1">
    <location>
        <begin position="25"/>
        <end position="261"/>
    </location>
</feature>
<dbReference type="AlphaFoldDB" id="U2PQJ8"/>
<dbReference type="PATRIC" id="fig|1294142.3.peg.4232"/>